<feature type="domain" description="Fido" evidence="1">
    <location>
        <begin position="4"/>
        <end position="122"/>
    </location>
</feature>
<dbReference type="InterPro" id="IPR036597">
    <property type="entry name" value="Fido-like_dom_sf"/>
</dbReference>
<dbReference type="PROSITE" id="PS51459">
    <property type="entry name" value="FIDO"/>
    <property type="match status" value="1"/>
</dbReference>
<evidence type="ECO:0000313" key="2">
    <source>
        <dbReference type="EMBL" id="MBC8611474.1"/>
    </source>
</evidence>
<name>A0A8J6P8S7_9FIRM</name>
<organism evidence="2 3">
    <name type="scientific">Massiliimalia timonensis</name>
    <dbReference type="NCBI Taxonomy" id="1987501"/>
    <lineage>
        <taxon>Bacteria</taxon>
        <taxon>Bacillati</taxon>
        <taxon>Bacillota</taxon>
        <taxon>Clostridia</taxon>
        <taxon>Eubacteriales</taxon>
        <taxon>Oscillospiraceae</taxon>
        <taxon>Massiliimalia</taxon>
    </lineage>
</organism>
<proteinExistence type="predicted"/>
<evidence type="ECO:0000259" key="1">
    <source>
        <dbReference type="PROSITE" id="PS51459"/>
    </source>
</evidence>
<dbReference type="AlphaFoldDB" id="A0A8J6P8S7"/>
<dbReference type="GO" id="GO:0016301">
    <property type="term" value="F:kinase activity"/>
    <property type="evidence" value="ECO:0007669"/>
    <property type="project" value="InterPro"/>
</dbReference>
<dbReference type="Gene3D" id="1.20.120.1870">
    <property type="entry name" value="Fic/DOC protein, Fido domain"/>
    <property type="match status" value="1"/>
</dbReference>
<protein>
    <submittedName>
        <fullName evidence="2">Type II toxin-antitoxin system death-on-curing family toxin</fullName>
    </submittedName>
</protein>
<dbReference type="PANTHER" id="PTHR39426">
    <property type="entry name" value="HOMOLOGY TO DEATH-ON-CURING PROTEIN OF PHAGE P1"/>
    <property type="match status" value="1"/>
</dbReference>
<keyword evidence="3" id="KW-1185">Reference proteome</keyword>
<dbReference type="NCBIfam" id="TIGR01550">
    <property type="entry name" value="DOC_P1"/>
    <property type="match status" value="1"/>
</dbReference>
<dbReference type="EMBL" id="JACRTL010000006">
    <property type="protein sequence ID" value="MBC8611474.1"/>
    <property type="molecule type" value="Genomic_DNA"/>
</dbReference>
<accession>A0A8J6P8S7</accession>
<dbReference type="Pfam" id="PF02661">
    <property type="entry name" value="Fic"/>
    <property type="match status" value="1"/>
</dbReference>
<dbReference type="RefSeq" id="WP_117755566.1">
    <property type="nucleotide sequence ID" value="NZ_JACRTL010000006.1"/>
</dbReference>
<dbReference type="Proteomes" id="UP000632659">
    <property type="component" value="Unassembled WGS sequence"/>
</dbReference>
<comment type="caution">
    <text evidence="2">The sequence shown here is derived from an EMBL/GenBank/DDBJ whole genome shotgun (WGS) entry which is preliminary data.</text>
</comment>
<evidence type="ECO:0000313" key="3">
    <source>
        <dbReference type="Proteomes" id="UP000632659"/>
    </source>
</evidence>
<dbReference type="PIRSF" id="PIRSF018297">
    <property type="entry name" value="Doc"/>
    <property type="match status" value="1"/>
</dbReference>
<dbReference type="InterPro" id="IPR003812">
    <property type="entry name" value="Fido"/>
</dbReference>
<gene>
    <name evidence="2" type="ORF">H8702_10215</name>
</gene>
<dbReference type="InterPro" id="IPR053737">
    <property type="entry name" value="Type_II_TA_Toxin"/>
</dbReference>
<reference evidence="2" key="1">
    <citation type="submission" date="2020-08" db="EMBL/GenBank/DDBJ databases">
        <title>Genome public.</title>
        <authorList>
            <person name="Liu C."/>
            <person name="Sun Q."/>
        </authorList>
    </citation>
    <scope>NUCLEOTIDE SEQUENCE</scope>
    <source>
        <strain evidence="2">NSJ-15</strain>
    </source>
</reference>
<sequence length="125" mass="13612">MKTLSKRQILGLHSALIQEFGGIDGIRDEGLLESALAAPFQTFGGEPVYPSLQAKAAQLGFGLICNHPFVDGNKRIGAHAMLVFLAVNGIELRYEQQELIDIILSVASGQTDRQGLLQWILEHEG</sequence>
<dbReference type="PANTHER" id="PTHR39426:SF1">
    <property type="entry name" value="HOMOLOGY TO DEATH-ON-CURING PROTEIN OF PHAGE P1"/>
    <property type="match status" value="1"/>
</dbReference>
<dbReference type="InterPro" id="IPR006440">
    <property type="entry name" value="Doc"/>
</dbReference>
<dbReference type="SUPFAM" id="SSF140931">
    <property type="entry name" value="Fic-like"/>
    <property type="match status" value="1"/>
</dbReference>